<feature type="transmembrane region" description="Helical" evidence="1">
    <location>
        <begin position="137"/>
        <end position="167"/>
    </location>
</feature>
<dbReference type="Pfam" id="PF09925">
    <property type="entry name" value="DUF2157"/>
    <property type="match status" value="1"/>
</dbReference>
<evidence type="ECO:0000256" key="1">
    <source>
        <dbReference type="SAM" id="Phobius"/>
    </source>
</evidence>
<dbReference type="Proteomes" id="UP000682951">
    <property type="component" value="Unassembled WGS sequence"/>
</dbReference>
<feature type="transmembrane region" description="Helical" evidence="1">
    <location>
        <begin position="197"/>
        <end position="217"/>
    </location>
</feature>
<dbReference type="RefSeq" id="WP_212141981.1">
    <property type="nucleotide sequence ID" value="NZ_JAGSSW010000004.1"/>
</dbReference>
<feature type="transmembrane region" description="Helical" evidence="1">
    <location>
        <begin position="349"/>
        <end position="377"/>
    </location>
</feature>
<feature type="domain" description="DUF2157" evidence="2">
    <location>
        <begin position="15"/>
        <end position="153"/>
    </location>
</feature>
<feature type="transmembrane region" description="Helical" evidence="1">
    <location>
        <begin position="318"/>
        <end position="337"/>
    </location>
</feature>
<dbReference type="InterPro" id="IPR018677">
    <property type="entry name" value="DUF2157"/>
</dbReference>
<sequence>MNIFYKNFLATELSKWQENGIVDEHTAYRIAKQYDIDTIQSSSSNFILKLVAYLFLAISFITLIGANWEEIPRGARLLLVLSMVGLVNFGGYFNLKKGNKTAATGLFFLGNLCYGAAIALIAQIYNLGEHMPNGVLLWVVGAFVLSLATTKSVLVAQSLILSFIWFNMELDFNLLRYEFGIFIAFSIFALFKESSRLLIFAIFISIYAYIITILSHISFDRYHYYFFFGGSVVFLSMSYSLLGVATAYLLSHFKRYKDAEFLLKLSLLCGIAILLFANLDFYGDMQTKIIFYKNWLGLLHLAFIALTVVVAIKLKREILLWIGAILLVLPYVIYLLSDYSQELYSLLSVLVGVFLIKKCYITQGLCVIFMVALIRYIDLLGDYIGASMLFLLFAIILLVVSKKRSIKAKQGAVK</sequence>
<feature type="transmembrane region" description="Helical" evidence="1">
    <location>
        <begin position="224"/>
        <end position="249"/>
    </location>
</feature>
<protein>
    <submittedName>
        <fullName evidence="3">DUF2157 domain-containing protein</fullName>
    </submittedName>
</protein>
<feature type="transmembrane region" description="Helical" evidence="1">
    <location>
        <begin position="74"/>
        <end position="93"/>
    </location>
</feature>
<feature type="transmembrane region" description="Helical" evidence="1">
    <location>
        <begin position="295"/>
        <end position="312"/>
    </location>
</feature>
<feature type="transmembrane region" description="Helical" evidence="1">
    <location>
        <begin position="383"/>
        <end position="400"/>
    </location>
</feature>
<keyword evidence="1" id="KW-0812">Transmembrane</keyword>
<gene>
    <name evidence="3" type="ORF">KDD93_05220</name>
</gene>
<feature type="transmembrane region" description="Helical" evidence="1">
    <location>
        <begin position="174"/>
        <end position="191"/>
    </location>
</feature>
<feature type="transmembrane region" description="Helical" evidence="1">
    <location>
        <begin position="50"/>
        <end position="68"/>
    </location>
</feature>
<feature type="transmembrane region" description="Helical" evidence="1">
    <location>
        <begin position="261"/>
        <end position="283"/>
    </location>
</feature>
<evidence type="ECO:0000259" key="2">
    <source>
        <dbReference type="Pfam" id="PF09925"/>
    </source>
</evidence>
<comment type="caution">
    <text evidence="3">The sequence shown here is derived from an EMBL/GenBank/DDBJ whole genome shotgun (WGS) entry which is preliminary data.</text>
</comment>
<organism evidence="3 4">
    <name type="scientific">Campylobacter anatolicus</name>
    <dbReference type="NCBI Taxonomy" id="2829105"/>
    <lineage>
        <taxon>Bacteria</taxon>
        <taxon>Pseudomonadati</taxon>
        <taxon>Campylobacterota</taxon>
        <taxon>Epsilonproteobacteria</taxon>
        <taxon>Campylobacterales</taxon>
        <taxon>Campylobacteraceae</taxon>
        <taxon>Campylobacter</taxon>
    </lineage>
</organism>
<accession>A0ABS5HI72</accession>
<reference evidence="3 4" key="1">
    <citation type="submission" date="2021-04" db="EMBL/GenBank/DDBJ databases">
        <title>Molecular and phenotypic characterization and identification of bacterial isolates recovered from the Anatolian ground squirrels (Spermophilus xanthoprymnus) and which have the potential to form a new species in the Campylobacter genus.</title>
        <authorList>
            <person name="Aydin F."/>
            <person name="Abay S."/>
            <person name="Kayman T."/>
            <person name="Karakaya E."/>
            <person name="Mustak H.K."/>
            <person name="Mustak I.B."/>
            <person name="Bilgin N."/>
            <person name="Duzler A."/>
            <person name="Sahin O."/>
            <person name="Guran O."/>
            <person name="Saticioglu I.B."/>
        </authorList>
    </citation>
    <scope>NUCLEOTIDE SEQUENCE [LARGE SCALE GENOMIC DNA]</scope>
    <source>
        <strain evidence="4">faydin-G24</strain>
    </source>
</reference>
<keyword evidence="4" id="KW-1185">Reference proteome</keyword>
<name>A0ABS5HI72_9BACT</name>
<keyword evidence="1" id="KW-1133">Transmembrane helix</keyword>
<evidence type="ECO:0000313" key="4">
    <source>
        <dbReference type="Proteomes" id="UP000682951"/>
    </source>
</evidence>
<keyword evidence="1" id="KW-0472">Membrane</keyword>
<proteinExistence type="predicted"/>
<feature type="transmembrane region" description="Helical" evidence="1">
    <location>
        <begin position="105"/>
        <end position="125"/>
    </location>
</feature>
<dbReference type="EMBL" id="JAGSSW010000004">
    <property type="protein sequence ID" value="MBR8463975.1"/>
    <property type="molecule type" value="Genomic_DNA"/>
</dbReference>
<evidence type="ECO:0000313" key="3">
    <source>
        <dbReference type="EMBL" id="MBR8463975.1"/>
    </source>
</evidence>